<dbReference type="Proteomes" id="UP000091820">
    <property type="component" value="Unassembled WGS sequence"/>
</dbReference>
<keyword evidence="3" id="KW-0256">Endoplasmic reticulum</keyword>
<keyword evidence="5 6" id="KW-0472">Membrane</keyword>
<dbReference type="PANTHER" id="PTHR31394">
    <property type="entry name" value="TRANSMEMBRANE PROTEIN 199"/>
    <property type="match status" value="1"/>
</dbReference>
<keyword evidence="8" id="KW-1185">Reference proteome</keyword>
<evidence type="ECO:0000256" key="3">
    <source>
        <dbReference type="ARBA" id="ARBA00022824"/>
    </source>
</evidence>
<dbReference type="VEuPathDB" id="VectorBase:GBRI004311"/>
<name>A0A1A9W2U4_9MUSC</name>
<dbReference type="STRING" id="37001.A0A1A9W2U4"/>
<protein>
    <recommendedName>
        <fullName evidence="9">Endoplasmic reticulum-based factor for assembly of V-ATPase</fullName>
    </recommendedName>
</protein>
<evidence type="ECO:0008006" key="9">
    <source>
        <dbReference type="Google" id="ProtNLM"/>
    </source>
</evidence>
<reference evidence="8" key="1">
    <citation type="submission" date="2014-03" db="EMBL/GenBank/DDBJ databases">
        <authorList>
            <person name="Aksoy S."/>
            <person name="Warren W."/>
            <person name="Wilson R.K."/>
        </authorList>
    </citation>
    <scope>NUCLEOTIDE SEQUENCE [LARGE SCALE GENOMIC DNA]</scope>
    <source>
        <strain evidence="8">IAEA</strain>
    </source>
</reference>
<dbReference type="GO" id="GO:0005789">
    <property type="term" value="C:endoplasmic reticulum membrane"/>
    <property type="evidence" value="ECO:0007669"/>
    <property type="project" value="UniProtKB-SubCell"/>
</dbReference>
<evidence type="ECO:0000256" key="6">
    <source>
        <dbReference type="SAM" id="Phobius"/>
    </source>
</evidence>
<dbReference type="Pfam" id="PF11712">
    <property type="entry name" value="Vma12"/>
    <property type="match status" value="1"/>
</dbReference>
<sequence>MTNVTTIKDTRIRVKISRKLFKILEDNIQHIHEMPEDLFKALQNVGFKFPSAVDIIKGSCKPMSSKIDIKLLKDVLSTDTDDLKQEHEDISKPLLLDELNKEKESELENDTPTNDLYLYLNELHYLRYVLEHLRKEAGITLHLNDILEISSLELPQNEIIERNPVLEARCQRLRKEQENREYAKMTKNVDSTYKHYPEDTIAYQIKALNSQIIAVLQFVFSVAAGFVFGFLGIELIIGNLDFGLRLLLGIMFALIIALAEIYFLAKKLNEYDNTTEMFTRTPLEATTPIKTNKLHTD</sequence>
<evidence type="ECO:0000256" key="2">
    <source>
        <dbReference type="ARBA" id="ARBA00022692"/>
    </source>
</evidence>
<evidence type="ECO:0000313" key="7">
    <source>
        <dbReference type="EnsemblMetazoa" id="GBRI004311-PA"/>
    </source>
</evidence>
<dbReference type="GO" id="GO:0070072">
    <property type="term" value="P:vacuolar proton-transporting V-type ATPase complex assembly"/>
    <property type="evidence" value="ECO:0007669"/>
    <property type="project" value="InterPro"/>
</dbReference>
<evidence type="ECO:0000256" key="4">
    <source>
        <dbReference type="ARBA" id="ARBA00022989"/>
    </source>
</evidence>
<keyword evidence="2 6" id="KW-0812">Transmembrane</keyword>
<accession>A0A1A9W2U4</accession>
<dbReference type="AlphaFoldDB" id="A0A1A9W2U4"/>
<dbReference type="PANTHER" id="PTHR31394:SF1">
    <property type="entry name" value="TRANSMEMBRANE PROTEIN 199"/>
    <property type="match status" value="1"/>
</dbReference>
<proteinExistence type="predicted"/>
<dbReference type="InterPro" id="IPR021013">
    <property type="entry name" value="ATPase_Vma12"/>
</dbReference>
<evidence type="ECO:0000256" key="1">
    <source>
        <dbReference type="ARBA" id="ARBA00004477"/>
    </source>
</evidence>
<keyword evidence="4 6" id="KW-1133">Transmembrane helix</keyword>
<evidence type="ECO:0000313" key="8">
    <source>
        <dbReference type="Proteomes" id="UP000091820"/>
    </source>
</evidence>
<feature type="transmembrane region" description="Helical" evidence="6">
    <location>
        <begin position="212"/>
        <end position="237"/>
    </location>
</feature>
<evidence type="ECO:0000256" key="5">
    <source>
        <dbReference type="ARBA" id="ARBA00023136"/>
    </source>
</evidence>
<dbReference type="EnsemblMetazoa" id="GBRI004311-RA">
    <property type="protein sequence ID" value="GBRI004311-PA"/>
    <property type="gene ID" value="GBRI004311"/>
</dbReference>
<comment type="subcellular location">
    <subcellularLocation>
        <location evidence="1">Endoplasmic reticulum membrane</location>
        <topology evidence="1">Multi-pass membrane protein</topology>
    </subcellularLocation>
</comment>
<reference evidence="7" key="2">
    <citation type="submission" date="2020-05" db="UniProtKB">
        <authorList>
            <consortium name="EnsemblMetazoa"/>
        </authorList>
    </citation>
    <scope>IDENTIFICATION</scope>
    <source>
        <strain evidence="7">IAEA</strain>
    </source>
</reference>
<organism evidence="7 8">
    <name type="scientific">Glossina brevipalpis</name>
    <dbReference type="NCBI Taxonomy" id="37001"/>
    <lineage>
        <taxon>Eukaryota</taxon>
        <taxon>Metazoa</taxon>
        <taxon>Ecdysozoa</taxon>
        <taxon>Arthropoda</taxon>
        <taxon>Hexapoda</taxon>
        <taxon>Insecta</taxon>
        <taxon>Pterygota</taxon>
        <taxon>Neoptera</taxon>
        <taxon>Endopterygota</taxon>
        <taxon>Diptera</taxon>
        <taxon>Brachycera</taxon>
        <taxon>Muscomorpha</taxon>
        <taxon>Hippoboscoidea</taxon>
        <taxon>Glossinidae</taxon>
        <taxon>Glossina</taxon>
    </lineage>
</organism>
<feature type="transmembrane region" description="Helical" evidence="6">
    <location>
        <begin position="243"/>
        <end position="265"/>
    </location>
</feature>